<dbReference type="STRING" id="1121865.OMW_02358"/>
<evidence type="ECO:0000313" key="3">
    <source>
        <dbReference type="EMBL" id="EOW83767.1"/>
    </source>
</evidence>
<dbReference type="CDD" id="cd08897">
    <property type="entry name" value="SRPBCC_CalC_Aha1-like_4"/>
    <property type="match status" value="1"/>
</dbReference>
<dbReference type="Gene3D" id="3.30.530.20">
    <property type="match status" value="1"/>
</dbReference>
<keyword evidence="4" id="KW-1185">Reference proteome</keyword>
<reference evidence="3 4" key="1">
    <citation type="submission" date="2013-03" db="EMBL/GenBank/DDBJ databases">
        <title>The Genome Sequence of Enterococcus columbae ATCC_51263 (PacBio/Illumina hybrid assembly).</title>
        <authorList>
            <consortium name="The Broad Institute Genomics Platform"/>
            <consortium name="The Broad Institute Genome Sequencing Center for Infectious Disease"/>
            <person name="Earl A."/>
            <person name="Russ C."/>
            <person name="Gilmore M."/>
            <person name="Surin D."/>
            <person name="Walker B."/>
            <person name="Young S."/>
            <person name="Zeng Q."/>
            <person name="Gargeya S."/>
            <person name="Fitzgerald M."/>
            <person name="Haas B."/>
            <person name="Abouelleil A."/>
            <person name="Allen A.W."/>
            <person name="Alvarado L."/>
            <person name="Arachchi H.M."/>
            <person name="Berlin A.M."/>
            <person name="Chapman S.B."/>
            <person name="Gainer-Dewar J."/>
            <person name="Goldberg J."/>
            <person name="Griggs A."/>
            <person name="Gujja S."/>
            <person name="Hansen M."/>
            <person name="Howarth C."/>
            <person name="Imamovic A."/>
            <person name="Ireland A."/>
            <person name="Larimer J."/>
            <person name="McCowan C."/>
            <person name="Murphy C."/>
            <person name="Pearson M."/>
            <person name="Poon T.W."/>
            <person name="Priest M."/>
            <person name="Roberts A."/>
            <person name="Saif S."/>
            <person name="Shea T."/>
            <person name="Sisk P."/>
            <person name="Sykes S."/>
            <person name="Wortman J."/>
            <person name="Nusbaum C."/>
            <person name="Birren B."/>
        </authorList>
    </citation>
    <scope>NUCLEOTIDE SEQUENCE [LARGE SCALE GENOMIC DNA]</scope>
    <source>
        <strain evidence="3 4">ATCC 51263</strain>
    </source>
</reference>
<dbReference type="eggNOG" id="COG3832">
    <property type="taxonomic scope" value="Bacteria"/>
</dbReference>
<dbReference type="EMBL" id="ASWJ01000007">
    <property type="protein sequence ID" value="EOW83767.1"/>
    <property type="molecule type" value="Genomic_DNA"/>
</dbReference>
<dbReference type="InterPro" id="IPR013538">
    <property type="entry name" value="ASHA1/2-like_C"/>
</dbReference>
<dbReference type="SUPFAM" id="SSF55961">
    <property type="entry name" value="Bet v1-like"/>
    <property type="match status" value="1"/>
</dbReference>
<gene>
    <name evidence="3" type="ORF">I568_01569</name>
</gene>
<evidence type="ECO:0000259" key="2">
    <source>
        <dbReference type="Pfam" id="PF08327"/>
    </source>
</evidence>
<protein>
    <recommendedName>
        <fullName evidence="2">Activator of Hsp90 ATPase homologue 1/2-like C-terminal domain-containing protein</fullName>
    </recommendedName>
</protein>
<dbReference type="PATRIC" id="fig|1121865.3.peg.2295"/>
<name>S1N460_9ENTE</name>
<evidence type="ECO:0000313" key="4">
    <source>
        <dbReference type="Proteomes" id="UP000014113"/>
    </source>
</evidence>
<organism evidence="3 4">
    <name type="scientific">Enterococcus columbae DSM 7374 = ATCC 51263</name>
    <dbReference type="NCBI Taxonomy" id="1121865"/>
    <lineage>
        <taxon>Bacteria</taxon>
        <taxon>Bacillati</taxon>
        <taxon>Bacillota</taxon>
        <taxon>Bacilli</taxon>
        <taxon>Lactobacillales</taxon>
        <taxon>Enterococcaceae</taxon>
        <taxon>Enterococcus</taxon>
    </lineage>
</organism>
<evidence type="ECO:0000256" key="1">
    <source>
        <dbReference type="ARBA" id="ARBA00006817"/>
    </source>
</evidence>
<dbReference type="AlphaFoldDB" id="S1N460"/>
<comment type="similarity">
    <text evidence="1">Belongs to the AHA1 family.</text>
</comment>
<proteinExistence type="inferred from homology"/>
<dbReference type="InterPro" id="IPR023393">
    <property type="entry name" value="START-like_dom_sf"/>
</dbReference>
<dbReference type="RefSeq" id="WP_016184439.1">
    <property type="nucleotide sequence ID" value="NZ_JXKI01000008.1"/>
</dbReference>
<accession>S1N460</accession>
<dbReference type="Proteomes" id="UP000014113">
    <property type="component" value="Unassembled WGS sequence"/>
</dbReference>
<feature type="domain" description="Activator of Hsp90 ATPase homologue 1/2-like C-terminal" evidence="2">
    <location>
        <begin position="12"/>
        <end position="134"/>
    </location>
</feature>
<comment type="caution">
    <text evidence="3">The sequence shown here is derived from an EMBL/GenBank/DDBJ whole genome shotgun (WGS) entry which is preliminary data.</text>
</comment>
<dbReference type="OrthoDB" id="384974at2"/>
<sequence length="136" mass="15701">MMIEIQAMVHQPIKKVWQYWNEPAHIVKWNTASEDWHTTKATNDLRVGGKILSRMEAKDGSMGFDFGGIYDEVTEYQRIAYTLGDGRKVEIDFIELSPTETKIIEKFEPEQQNDPAMQQAGWQAILDNFKSYAEAL</sequence>
<dbReference type="Pfam" id="PF08327">
    <property type="entry name" value="AHSA1"/>
    <property type="match status" value="1"/>
</dbReference>